<name>A0ABN7WFS0_GIGMA</name>
<feature type="region of interest" description="Disordered" evidence="1">
    <location>
        <begin position="143"/>
        <end position="176"/>
    </location>
</feature>
<evidence type="ECO:0000256" key="1">
    <source>
        <dbReference type="SAM" id="MobiDB-lite"/>
    </source>
</evidence>
<accession>A0ABN7WFS0</accession>
<dbReference type="InterPro" id="IPR044822">
    <property type="entry name" value="Myb_DNA-bind_4"/>
</dbReference>
<evidence type="ECO:0000313" key="3">
    <source>
        <dbReference type="EMBL" id="CAG8830849.1"/>
    </source>
</evidence>
<organism evidence="3 4">
    <name type="scientific">Gigaspora margarita</name>
    <dbReference type="NCBI Taxonomy" id="4874"/>
    <lineage>
        <taxon>Eukaryota</taxon>
        <taxon>Fungi</taxon>
        <taxon>Fungi incertae sedis</taxon>
        <taxon>Mucoromycota</taxon>
        <taxon>Glomeromycotina</taxon>
        <taxon>Glomeromycetes</taxon>
        <taxon>Diversisporales</taxon>
        <taxon>Gigasporaceae</taxon>
        <taxon>Gigaspora</taxon>
    </lineage>
</organism>
<proteinExistence type="predicted"/>
<evidence type="ECO:0000313" key="4">
    <source>
        <dbReference type="Proteomes" id="UP000789901"/>
    </source>
</evidence>
<keyword evidence="4" id="KW-1185">Reference proteome</keyword>
<sequence length="176" mass="20714">MVEWTDSQIRILIDEHRNRNDKYHNFERNRIRFWDSIATRINQEHNISFNGHQCKEKFMNLVRDYNISMLMCDYMAGNRRARRSRTGAQYFDKFCTHFWGRPEDEFDRIHSLNISNRRQNKDMGNTILAPSVEEVEHVLSVGSFRSPPPIETLSPQPPRGEDAIASGVTDEAQNNN</sequence>
<dbReference type="EMBL" id="CAJVQB010043000">
    <property type="protein sequence ID" value="CAG8830849.1"/>
    <property type="molecule type" value="Genomic_DNA"/>
</dbReference>
<evidence type="ECO:0000259" key="2">
    <source>
        <dbReference type="Pfam" id="PF13837"/>
    </source>
</evidence>
<dbReference type="Proteomes" id="UP000789901">
    <property type="component" value="Unassembled WGS sequence"/>
</dbReference>
<gene>
    <name evidence="3" type="ORF">GMARGA_LOCUS30468</name>
</gene>
<feature type="domain" description="Myb/SANT-like DNA-binding" evidence="2">
    <location>
        <begin position="3"/>
        <end position="69"/>
    </location>
</feature>
<protein>
    <submittedName>
        <fullName evidence="3">8559_t:CDS:1</fullName>
    </submittedName>
</protein>
<dbReference type="Gene3D" id="1.10.10.60">
    <property type="entry name" value="Homeodomain-like"/>
    <property type="match status" value="1"/>
</dbReference>
<feature type="compositionally biased region" description="Pro residues" evidence="1">
    <location>
        <begin position="146"/>
        <end position="158"/>
    </location>
</feature>
<comment type="caution">
    <text evidence="3">The sequence shown here is derived from an EMBL/GenBank/DDBJ whole genome shotgun (WGS) entry which is preliminary data.</text>
</comment>
<dbReference type="Pfam" id="PF13837">
    <property type="entry name" value="Myb_DNA-bind_4"/>
    <property type="match status" value="1"/>
</dbReference>
<reference evidence="3 4" key="1">
    <citation type="submission" date="2021-06" db="EMBL/GenBank/DDBJ databases">
        <authorList>
            <person name="Kallberg Y."/>
            <person name="Tangrot J."/>
            <person name="Rosling A."/>
        </authorList>
    </citation>
    <scope>NUCLEOTIDE SEQUENCE [LARGE SCALE GENOMIC DNA]</scope>
    <source>
        <strain evidence="3 4">120-4 pot B 10/14</strain>
    </source>
</reference>